<keyword evidence="2" id="KW-1185">Reference proteome</keyword>
<dbReference type="Proteomes" id="UP000799424">
    <property type="component" value="Unassembled WGS sequence"/>
</dbReference>
<evidence type="ECO:0000313" key="2">
    <source>
        <dbReference type="Proteomes" id="UP000799424"/>
    </source>
</evidence>
<evidence type="ECO:0000313" key="1">
    <source>
        <dbReference type="EMBL" id="KAF2829917.1"/>
    </source>
</evidence>
<dbReference type="EMBL" id="MU006220">
    <property type="protein sequence ID" value="KAF2829917.1"/>
    <property type="molecule type" value="Genomic_DNA"/>
</dbReference>
<proteinExistence type="predicted"/>
<name>A0A6A7AB61_9PLEO</name>
<accession>A0A6A7AB61</accession>
<reference evidence="1" key="1">
    <citation type="journal article" date="2020" name="Stud. Mycol.">
        <title>101 Dothideomycetes genomes: a test case for predicting lifestyles and emergence of pathogens.</title>
        <authorList>
            <person name="Haridas S."/>
            <person name="Albert R."/>
            <person name="Binder M."/>
            <person name="Bloem J."/>
            <person name="Labutti K."/>
            <person name="Salamov A."/>
            <person name="Andreopoulos B."/>
            <person name="Baker S."/>
            <person name="Barry K."/>
            <person name="Bills G."/>
            <person name="Bluhm B."/>
            <person name="Cannon C."/>
            <person name="Castanera R."/>
            <person name="Culley D."/>
            <person name="Daum C."/>
            <person name="Ezra D."/>
            <person name="Gonzalez J."/>
            <person name="Henrissat B."/>
            <person name="Kuo A."/>
            <person name="Liang C."/>
            <person name="Lipzen A."/>
            <person name="Lutzoni F."/>
            <person name="Magnuson J."/>
            <person name="Mondo S."/>
            <person name="Nolan M."/>
            <person name="Ohm R."/>
            <person name="Pangilinan J."/>
            <person name="Park H.-J."/>
            <person name="Ramirez L."/>
            <person name="Alfaro M."/>
            <person name="Sun H."/>
            <person name="Tritt A."/>
            <person name="Yoshinaga Y."/>
            <person name="Zwiers L.-H."/>
            <person name="Turgeon B."/>
            <person name="Goodwin S."/>
            <person name="Spatafora J."/>
            <person name="Crous P."/>
            <person name="Grigoriev I."/>
        </authorList>
    </citation>
    <scope>NUCLEOTIDE SEQUENCE</scope>
    <source>
        <strain evidence="1">CBS 113818</strain>
    </source>
</reference>
<sequence>MAECQDSLVTCKLGPLWRPYEQEPLNEESFQLFHGGFECKTVTYDCCSQLTVRTVFSLAPATTSIIHVLSKLPRYDIPFVDVVDVVQTGNTAVTTHWCARTGEPGPLRSATCHAAGGTATRVSDLHCDIVVKPIALPTDNESCRVVRLRGTQVGRDPVDVGHRLWAQGRKIVVYLGFSKESDGCRNSVASLLPCCSFPPEVQPPTKSPRNPGAAPVICRVVAFHILRKAPRATCY</sequence>
<organism evidence="1 2">
    <name type="scientific">Ophiobolus disseminans</name>
    <dbReference type="NCBI Taxonomy" id="1469910"/>
    <lineage>
        <taxon>Eukaryota</taxon>
        <taxon>Fungi</taxon>
        <taxon>Dikarya</taxon>
        <taxon>Ascomycota</taxon>
        <taxon>Pezizomycotina</taxon>
        <taxon>Dothideomycetes</taxon>
        <taxon>Pleosporomycetidae</taxon>
        <taxon>Pleosporales</taxon>
        <taxon>Pleosporineae</taxon>
        <taxon>Phaeosphaeriaceae</taxon>
        <taxon>Ophiobolus</taxon>
    </lineage>
</organism>
<dbReference type="AlphaFoldDB" id="A0A6A7AB61"/>
<protein>
    <submittedName>
        <fullName evidence="1">Uncharacterized protein</fullName>
    </submittedName>
</protein>
<gene>
    <name evidence="1" type="ORF">CC86DRAFT_379417</name>
</gene>